<dbReference type="EMBL" id="MGDJ01000003">
    <property type="protein sequence ID" value="OGL54341.1"/>
    <property type="molecule type" value="Genomic_DNA"/>
</dbReference>
<dbReference type="SUPFAM" id="SSF102114">
    <property type="entry name" value="Radical SAM enzymes"/>
    <property type="match status" value="1"/>
</dbReference>
<dbReference type="PANTHER" id="PTHR11918">
    <property type="entry name" value="RADICAL SAM PROTEINS"/>
    <property type="match status" value="1"/>
</dbReference>
<dbReference type="InterPro" id="IPR013848">
    <property type="entry name" value="Methylthiotransferase_N"/>
</dbReference>
<dbReference type="InterPro" id="IPR058240">
    <property type="entry name" value="rSAM_sf"/>
</dbReference>
<proteinExistence type="predicted"/>
<dbReference type="GO" id="GO:0046872">
    <property type="term" value="F:metal ion binding"/>
    <property type="evidence" value="ECO:0007669"/>
    <property type="project" value="UniProtKB-KW"/>
</dbReference>
<gene>
    <name evidence="4" type="ORF">A3K55_00240</name>
</gene>
<dbReference type="PROSITE" id="PS51449">
    <property type="entry name" value="MTTASE_N"/>
    <property type="match status" value="1"/>
</dbReference>
<protein>
    <submittedName>
        <fullName evidence="4">Uncharacterized protein</fullName>
    </submittedName>
</protein>
<dbReference type="SFLD" id="SFLDS00029">
    <property type="entry name" value="Radical_SAM"/>
    <property type="match status" value="1"/>
</dbReference>
<dbReference type="SMART" id="SM00729">
    <property type="entry name" value="Elp3"/>
    <property type="match status" value="1"/>
</dbReference>
<dbReference type="InterPro" id="IPR007197">
    <property type="entry name" value="rSAM"/>
</dbReference>
<feature type="domain" description="Radical SAM core" evidence="3">
    <location>
        <begin position="97"/>
        <end position="318"/>
    </location>
</feature>
<dbReference type="GO" id="GO:0035598">
    <property type="term" value="F:tRNA (N(6)-L-threonylcarbamoyladenosine(37)-C(2))-methylthiotransferase activity"/>
    <property type="evidence" value="ECO:0007669"/>
    <property type="project" value="TreeGrafter"/>
</dbReference>
<organism evidence="4 5">
    <name type="scientific">Candidatus Shapirobacteria bacterium RBG_13_44_7</name>
    <dbReference type="NCBI Taxonomy" id="1802149"/>
    <lineage>
        <taxon>Bacteria</taxon>
        <taxon>Candidatus Shapironibacteriota</taxon>
    </lineage>
</organism>
<dbReference type="Gene3D" id="3.80.30.20">
    <property type="entry name" value="tm_1862 like domain"/>
    <property type="match status" value="1"/>
</dbReference>
<dbReference type="CDD" id="cd01335">
    <property type="entry name" value="Radical_SAM"/>
    <property type="match status" value="1"/>
</dbReference>
<dbReference type="GO" id="GO:0051539">
    <property type="term" value="F:4 iron, 4 sulfur cluster binding"/>
    <property type="evidence" value="ECO:0007669"/>
    <property type="project" value="UniProtKB-KW"/>
</dbReference>
<evidence type="ECO:0000256" key="1">
    <source>
        <dbReference type="ARBA" id="ARBA00022679"/>
    </source>
</evidence>
<accession>A0A1F7SKP5</accession>
<feature type="domain" description="MTTase N-terminal" evidence="2">
    <location>
        <begin position="1"/>
        <end position="99"/>
    </location>
</feature>
<dbReference type="InterPro" id="IPR006638">
    <property type="entry name" value="Elp3/MiaA/NifB-like_rSAM"/>
</dbReference>
<dbReference type="PANTHER" id="PTHR11918:SF45">
    <property type="entry name" value="THREONYLCARBAMOYLADENOSINE TRNA METHYLTHIOTRANSFERASE"/>
    <property type="match status" value="1"/>
</dbReference>
<dbReference type="Pfam" id="PF00919">
    <property type="entry name" value="UPF0004"/>
    <property type="match status" value="1"/>
</dbReference>
<evidence type="ECO:0000259" key="3">
    <source>
        <dbReference type="PROSITE" id="PS51918"/>
    </source>
</evidence>
<dbReference type="PROSITE" id="PS51918">
    <property type="entry name" value="RADICAL_SAM"/>
    <property type="match status" value="1"/>
</dbReference>
<reference evidence="4 5" key="1">
    <citation type="journal article" date="2016" name="Nat. Commun.">
        <title>Thousands of microbial genomes shed light on interconnected biogeochemical processes in an aquifer system.</title>
        <authorList>
            <person name="Anantharaman K."/>
            <person name="Brown C.T."/>
            <person name="Hug L.A."/>
            <person name="Sharon I."/>
            <person name="Castelle C.J."/>
            <person name="Probst A.J."/>
            <person name="Thomas B.C."/>
            <person name="Singh A."/>
            <person name="Wilkins M.J."/>
            <person name="Karaoz U."/>
            <person name="Brodie E.L."/>
            <person name="Williams K.H."/>
            <person name="Hubbard S.S."/>
            <person name="Banfield J.F."/>
        </authorList>
    </citation>
    <scope>NUCLEOTIDE SEQUENCE [LARGE SCALE GENOMIC DNA]</scope>
</reference>
<name>A0A1F7SKP5_9BACT</name>
<feature type="non-terminal residue" evidence="4">
    <location>
        <position position="1"/>
    </location>
</feature>
<evidence type="ECO:0000313" key="4">
    <source>
        <dbReference type="EMBL" id="OGL54341.1"/>
    </source>
</evidence>
<dbReference type="SFLD" id="SFLDG01082">
    <property type="entry name" value="B12-binding_domain_containing"/>
    <property type="match status" value="1"/>
</dbReference>
<comment type="caution">
    <text evidence="4">The sequence shown here is derived from an EMBL/GenBank/DDBJ whole genome shotgun (WGS) entry which is preliminary data.</text>
</comment>
<keyword evidence="1" id="KW-0808">Transferase</keyword>
<dbReference type="AlphaFoldDB" id="A0A1F7SKP5"/>
<evidence type="ECO:0000259" key="2">
    <source>
        <dbReference type="PROSITE" id="PS51449"/>
    </source>
</evidence>
<dbReference type="InterPro" id="IPR023404">
    <property type="entry name" value="rSAM_horseshoe"/>
</dbReference>
<sequence length="318" mass="36426">NFGCRVNAAESNQFAQYLLDHPSSKPIIFVNTCAVTQKGEYESLARVRALSQQYPNFQIIVSGCADLSKIAHLPNVTLYHDKDKLSPIYTPKIKDKFSHSQKYLLKIQSGCTANCSYCIVPQKRPHLWSLPIDQAVDTVNRAIKHNYQHLIITGVNLVQYRYDLNNLLKSLLTQTKIPLISFGSLPLSCINQEFINLITSNRSRFVNFLHIPVQSGSDKILKSMHRPYTQQQIITTFTKLQNRGFDFGTDIIVGFPNETDDDFLQTQNLCQLIGFSKIHTFRFSPRPNTEAQELYRQFPVKPSITNSRAQQIRKFIIK</sequence>
<dbReference type="Pfam" id="PF04055">
    <property type="entry name" value="Radical_SAM"/>
    <property type="match status" value="1"/>
</dbReference>
<dbReference type="Proteomes" id="UP000185874">
    <property type="component" value="Unassembled WGS sequence"/>
</dbReference>
<evidence type="ECO:0000313" key="5">
    <source>
        <dbReference type="Proteomes" id="UP000185874"/>
    </source>
</evidence>
<dbReference type="Gene3D" id="3.40.50.12160">
    <property type="entry name" value="Methylthiotransferase, N-terminal domain"/>
    <property type="match status" value="1"/>
</dbReference>
<dbReference type="InterPro" id="IPR038135">
    <property type="entry name" value="Methylthiotransferase_N_sf"/>
</dbReference>